<gene>
    <name evidence="1" type="ORF">Pph01_47760</name>
</gene>
<sequence length="86" mass="9187">MCASVITSGLLWMLALPMFQSDWRFAIGVAQTIGVRQALWVGVLGELLAVIPVYLSPLRKMRELPGELQHAGSKAPAAPNDASVAV</sequence>
<comment type="caution">
    <text evidence="1">The sequence shown here is derived from an EMBL/GenBank/DDBJ whole genome shotgun (WGS) entry which is preliminary data.</text>
</comment>
<protein>
    <submittedName>
        <fullName evidence="1">Uncharacterized protein</fullName>
    </submittedName>
</protein>
<keyword evidence="2" id="KW-1185">Reference proteome</keyword>
<dbReference type="AlphaFoldDB" id="A0A8J3U700"/>
<dbReference type="EMBL" id="BOOP01000021">
    <property type="protein sequence ID" value="GII39773.1"/>
    <property type="molecule type" value="Genomic_DNA"/>
</dbReference>
<reference evidence="1 2" key="1">
    <citation type="submission" date="2021-01" db="EMBL/GenBank/DDBJ databases">
        <title>Whole genome shotgun sequence of Planotetraspora phitsanulokensis NBRC 104273.</title>
        <authorList>
            <person name="Komaki H."/>
            <person name="Tamura T."/>
        </authorList>
    </citation>
    <scope>NUCLEOTIDE SEQUENCE [LARGE SCALE GENOMIC DNA]</scope>
    <source>
        <strain evidence="1 2">NBRC 104273</strain>
    </source>
</reference>
<proteinExistence type="predicted"/>
<name>A0A8J3U700_9ACTN</name>
<dbReference type="Proteomes" id="UP000622547">
    <property type="component" value="Unassembled WGS sequence"/>
</dbReference>
<dbReference type="RefSeq" id="WP_204075334.1">
    <property type="nucleotide sequence ID" value="NZ_BAABHI010000032.1"/>
</dbReference>
<evidence type="ECO:0000313" key="1">
    <source>
        <dbReference type="EMBL" id="GII39773.1"/>
    </source>
</evidence>
<organism evidence="1 2">
    <name type="scientific">Planotetraspora phitsanulokensis</name>
    <dbReference type="NCBI Taxonomy" id="575192"/>
    <lineage>
        <taxon>Bacteria</taxon>
        <taxon>Bacillati</taxon>
        <taxon>Actinomycetota</taxon>
        <taxon>Actinomycetes</taxon>
        <taxon>Streptosporangiales</taxon>
        <taxon>Streptosporangiaceae</taxon>
        <taxon>Planotetraspora</taxon>
    </lineage>
</organism>
<evidence type="ECO:0000313" key="2">
    <source>
        <dbReference type="Proteomes" id="UP000622547"/>
    </source>
</evidence>
<accession>A0A8J3U700</accession>